<dbReference type="Proteomes" id="UP000316213">
    <property type="component" value="Unassembled WGS sequence"/>
</dbReference>
<name>A0A5C6A8J2_9BACT</name>
<reference evidence="2 3" key="1">
    <citation type="submission" date="2019-02" db="EMBL/GenBank/DDBJ databases">
        <title>Deep-cultivation of Planctomycetes and their phenomic and genomic characterization uncovers novel biology.</title>
        <authorList>
            <person name="Wiegand S."/>
            <person name="Jogler M."/>
            <person name="Boedeker C."/>
            <person name="Pinto D."/>
            <person name="Vollmers J."/>
            <person name="Rivas-Marin E."/>
            <person name="Kohn T."/>
            <person name="Peeters S.H."/>
            <person name="Heuer A."/>
            <person name="Rast P."/>
            <person name="Oberbeckmann S."/>
            <person name="Bunk B."/>
            <person name="Jeske O."/>
            <person name="Meyerdierks A."/>
            <person name="Storesund J.E."/>
            <person name="Kallscheuer N."/>
            <person name="Luecker S."/>
            <person name="Lage O.M."/>
            <person name="Pohl T."/>
            <person name="Merkel B.J."/>
            <person name="Hornburger P."/>
            <person name="Mueller R.-W."/>
            <person name="Bruemmer F."/>
            <person name="Labrenz M."/>
            <person name="Spormann A.M."/>
            <person name="Op Den Camp H."/>
            <person name="Overmann J."/>
            <person name="Amann R."/>
            <person name="Jetten M.S.M."/>
            <person name="Mascher T."/>
            <person name="Medema M.H."/>
            <person name="Devos D.P."/>
            <person name="Kaster A.-K."/>
            <person name="Ovreas L."/>
            <person name="Rohde M."/>
            <person name="Galperin M.Y."/>
            <person name="Jogler C."/>
        </authorList>
    </citation>
    <scope>NUCLEOTIDE SEQUENCE [LARGE SCALE GENOMIC DNA]</scope>
    <source>
        <strain evidence="2 3">Pla100</strain>
    </source>
</reference>
<dbReference type="InterPro" id="IPR013691">
    <property type="entry name" value="MeTrfase_14"/>
</dbReference>
<protein>
    <recommendedName>
        <fullName evidence="1">C-methyltransferase domain-containing protein</fullName>
    </recommendedName>
</protein>
<dbReference type="Gene3D" id="3.40.50.720">
    <property type="entry name" value="NAD(P)-binding Rossmann-like Domain"/>
    <property type="match status" value="1"/>
</dbReference>
<evidence type="ECO:0000313" key="2">
    <source>
        <dbReference type="EMBL" id="TWT95618.1"/>
    </source>
</evidence>
<feature type="domain" description="C-methyltransferase" evidence="1">
    <location>
        <begin position="293"/>
        <end position="386"/>
    </location>
</feature>
<dbReference type="OrthoDB" id="9782855at2"/>
<organism evidence="2 3">
    <name type="scientific">Neorhodopirellula pilleata</name>
    <dbReference type="NCBI Taxonomy" id="2714738"/>
    <lineage>
        <taxon>Bacteria</taxon>
        <taxon>Pseudomonadati</taxon>
        <taxon>Planctomycetota</taxon>
        <taxon>Planctomycetia</taxon>
        <taxon>Pirellulales</taxon>
        <taxon>Pirellulaceae</taxon>
        <taxon>Neorhodopirellula</taxon>
    </lineage>
</organism>
<dbReference type="AlphaFoldDB" id="A0A5C6A8J2"/>
<accession>A0A5C6A8J2</accession>
<dbReference type="Pfam" id="PF13489">
    <property type="entry name" value="Methyltransf_23"/>
    <property type="match status" value="1"/>
</dbReference>
<sequence length="402" mass="45206">MNDLTICPVCHCSVNHILIEQRFAIPTLQNTTLPNSQTAREFPTGSLRMLRCSECSFVWNADFDSDRIVYDGNYNNDVSTSRYYVEHLEAMAERIVRSIPSDRPIYYVEVGCGEADFLNLVVRKSGGRCLSAIGFDPSFTGEETLLPGVTVHKSFFGAEQLGLVPKNTNVICSRHTIEHVPDVRGFVSAVAAAMDSPERRLFFETPDANWILRNVAFQDFFYEHCSLFTPHSVLRLLSDHGLEGQVDSVYDGQYMWIEAMRSSQDRPNIESCELPAKLADEYRTKQAALISHWASYVRDRRERGRVAIWGGASKGVTFAILLMQQLHCSLECAIDLNPAKQGRFLPSTALPVLAPDEAMRCGVQTVVIMNPNYENEIRALAQQMDWHPEFATLNSVVPGNNE</sequence>
<keyword evidence="3" id="KW-1185">Reference proteome</keyword>
<dbReference type="SUPFAM" id="SSF53335">
    <property type="entry name" value="S-adenosyl-L-methionine-dependent methyltransferases"/>
    <property type="match status" value="1"/>
</dbReference>
<dbReference type="Pfam" id="PF08484">
    <property type="entry name" value="Methyltransf_14"/>
    <property type="match status" value="1"/>
</dbReference>
<dbReference type="Gene3D" id="3.40.50.150">
    <property type="entry name" value="Vaccinia Virus protein VP39"/>
    <property type="match status" value="1"/>
</dbReference>
<evidence type="ECO:0000259" key="1">
    <source>
        <dbReference type="Pfam" id="PF08484"/>
    </source>
</evidence>
<evidence type="ECO:0000313" key="3">
    <source>
        <dbReference type="Proteomes" id="UP000316213"/>
    </source>
</evidence>
<dbReference type="EMBL" id="SJPM01000006">
    <property type="protein sequence ID" value="TWT95618.1"/>
    <property type="molecule type" value="Genomic_DNA"/>
</dbReference>
<gene>
    <name evidence="2" type="ORF">Pla100_32590</name>
</gene>
<proteinExistence type="predicted"/>
<comment type="caution">
    <text evidence="2">The sequence shown here is derived from an EMBL/GenBank/DDBJ whole genome shotgun (WGS) entry which is preliminary data.</text>
</comment>
<dbReference type="InterPro" id="IPR029063">
    <property type="entry name" value="SAM-dependent_MTases_sf"/>
</dbReference>